<evidence type="ECO:0000313" key="3">
    <source>
        <dbReference type="Proteomes" id="UP000008037"/>
    </source>
</evidence>
<reference evidence="2 3" key="1">
    <citation type="journal article" date="2012" name="Environ. Microbiol.">
        <title>The genome of the ammonia-oxidizing Candidatus Nitrososphaera gargensis: insights into metabolic versatility and environmental adaptations.</title>
        <authorList>
            <person name="Spang A."/>
            <person name="Poehlein A."/>
            <person name="Offre P."/>
            <person name="Zumbragel S."/>
            <person name="Haider S."/>
            <person name="Rychlik N."/>
            <person name="Nowka B."/>
            <person name="Schmeisser C."/>
            <person name="Lebedeva E.V."/>
            <person name="Rattei T."/>
            <person name="Bohm C."/>
            <person name="Schmid M."/>
            <person name="Galushko A."/>
            <person name="Hatzenpichler R."/>
            <person name="Weinmaier T."/>
            <person name="Daniel R."/>
            <person name="Schleper C."/>
            <person name="Spieck E."/>
            <person name="Streit W."/>
            <person name="Wagner M."/>
        </authorList>
    </citation>
    <scope>NUCLEOTIDE SEQUENCE [LARGE SCALE GENOMIC DNA]</scope>
    <source>
        <strain evidence="3">Ga9.2</strain>
    </source>
</reference>
<dbReference type="EMBL" id="CP002408">
    <property type="protein sequence ID" value="AFU57193.1"/>
    <property type="molecule type" value="Genomic_DNA"/>
</dbReference>
<keyword evidence="1" id="KW-0472">Membrane</keyword>
<dbReference type="Pfam" id="PF09490">
    <property type="entry name" value="CbtA"/>
    <property type="match status" value="1"/>
</dbReference>
<keyword evidence="1 2" id="KW-0812">Transmembrane</keyword>
<dbReference type="InParanoid" id="K0IEK0"/>
<feature type="transmembrane region" description="Helical" evidence="1">
    <location>
        <begin position="135"/>
        <end position="156"/>
    </location>
</feature>
<sequence>METLQTGRAFGLSIMAGLVAGGILAGINVALVRPYTAALADIELENLLAESEFFEEEFDDRLQSIYFSQLYGSVIVGLAAGAGAGVTFVVGRIRASPLKAALIIAGIAWFVLYVIPAVKYPPSPEATFDPEAAGIYQMLLAGYTAVSGLAALAIAFGFRKVKRKEKALGAAALYLVAIAGAFFVFPDFQSEDDSFLPQPIVSGWRSAISLSMTVFWFALGIICGLLWTYGSRGVGRGI</sequence>
<dbReference type="AlphaFoldDB" id="K0IEK0"/>
<feature type="transmembrane region" description="Helical" evidence="1">
    <location>
        <begin position="206"/>
        <end position="229"/>
    </location>
</feature>
<evidence type="ECO:0000313" key="2">
    <source>
        <dbReference type="EMBL" id="AFU57193.1"/>
    </source>
</evidence>
<accession>K0IEK0</accession>
<gene>
    <name evidence="2" type="ordered locus">Ngar_c02450</name>
</gene>
<keyword evidence="1" id="KW-1133">Transmembrane helix</keyword>
<dbReference type="STRING" id="1237085.Ngar_c02450"/>
<feature type="transmembrane region" description="Helical" evidence="1">
    <location>
        <begin position="12"/>
        <end position="31"/>
    </location>
</feature>
<dbReference type="BioCyc" id="CNIT1237085:G1324-245-MONOMER"/>
<name>K0IEK0_NITGG</name>
<organism evidence="2 3">
    <name type="scientific">Nitrososphaera gargensis (strain Ga9.2)</name>
    <dbReference type="NCBI Taxonomy" id="1237085"/>
    <lineage>
        <taxon>Archaea</taxon>
        <taxon>Nitrososphaerota</taxon>
        <taxon>Nitrososphaeria</taxon>
        <taxon>Nitrososphaerales</taxon>
        <taxon>Nitrososphaeraceae</taxon>
        <taxon>Nitrososphaera</taxon>
    </lineage>
</organism>
<dbReference type="InterPro" id="IPR012666">
    <property type="entry name" value="CbtA_put"/>
</dbReference>
<feature type="transmembrane region" description="Helical" evidence="1">
    <location>
        <begin position="70"/>
        <end position="91"/>
    </location>
</feature>
<keyword evidence="3" id="KW-1185">Reference proteome</keyword>
<proteinExistence type="predicted"/>
<dbReference type="HOGENOM" id="CLU_090632_0_0_2"/>
<dbReference type="KEGG" id="nga:Ngar_c02450"/>
<protein>
    <submittedName>
        <fullName evidence="2">Putative transmembrane protein</fullName>
    </submittedName>
</protein>
<dbReference type="Proteomes" id="UP000008037">
    <property type="component" value="Chromosome"/>
</dbReference>
<feature type="transmembrane region" description="Helical" evidence="1">
    <location>
        <begin position="98"/>
        <end position="115"/>
    </location>
</feature>
<feature type="transmembrane region" description="Helical" evidence="1">
    <location>
        <begin position="168"/>
        <end position="186"/>
    </location>
</feature>
<evidence type="ECO:0000256" key="1">
    <source>
        <dbReference type="SAM" id="Phobius"/>
    </source>
</evidence>